<dbReference type="OMA" id="CHSNTEY"/>
<dbReference type="Proteomes" id="UP000054558">
    <property type="component" value="Unassembled WGS sequence"/>
</dbReference>
<sequence length="1035" mass="115974">MSNYLAKSSRLLGEVQPYRWHPGPDKGKNKGHWHLFAPSPEDCKSTPCPECEDRPGRPAWRDCPEHQEKCPDCGFLRRDAFELPFISPELHARAKLTTGEGCKDATVRGAWGERDHWLGQPKGGVHEPQSEVWDGERWRDDAAFFDPQSSFLLPLKCNECCRNRSVYCAQSFQPPWFSRPTPQMWCAERKRFKARCPVCKGAIVATLKELQKRGDPRNLKLGLHLDGFPSASTSNKSSCIMDVFPMTVSKLNLHKGAEDWLWPVMYPQKMQMVPRPDSYDAFLLVLVLDALRLFIEGFEIDYALPPEEISAHLPPRSGPVRIRMMVSSVFSDLPALADMIKFKLGGYHVSRGCKHVGSYVDGRLVYTDGRRLARDGCAPKTMDEVAAAMLEHLGAETKTERTEIGHRTGVIGFSMLLLLWAAHCLHLVLDVCSDFLHCGPENLCKHLIRDMLYGVSRKQGETTELVEPPRADLKEFGKRLAGINPTRKLADGRWPADPAKRPLGWWKADEHMKAATVCFVTAFAGITDPEAYAVVQLVACIHQLVFVVGTRGGWTAELAHLFRQLCKAKLVRAEEDALPKLRPLEHETCLHMPGNVRMHGPPDAYWCYAQERYIRKLVNTPNNGKQIEATLHRRTLAALTVGWLQRRQKEERLRAAGRTAGDELWARARARTADGVLFAASQKEARSYLTQLEREPPRDGRPSDERLLASMRTEGVVRLAVESILDREARAAGRTPGVGTRLEAGTVKRAKSVQLGEFNFAVGDHAVLSPEASGRPEEYVLVDSFFTAKPQNGPRRVFVQFSAFRTQQDGVSGVPVGGTHHNCLMLHPLEQAQKRVRLARDLQRRFIPCPAPGETVFTGSSHVIEVAPSGFGFEAHDVWVPVYPRVGDVVRLAVREPPDVRQEGVQEQWGYGVPYDILKSVKPGFSLSYAVVKEVSSGQGRMAVVQWLRRSELAAPDGEESDWTLWPVAGRTAMDVDDVSESESSESDDESAGAFELKRVTWNSIVDLVESVETFEDDRGTVFRFKTLPPVRVRV</sequence>
<evidence type="ECO:0000313" key="1">
    <source>
        <dbReference type="EMBL" id="GAQ88708.1"/>
    </source>
</evidence>
<proteinExistence type="predicted"/>
<reference evidence="1 2" key="1">
    <citation type="journal article" date="2014" name="Nat. Commun.">
        <title>Klebsormidium flaccidum genome reveals primary factors for plant terrestrial adaptation.</title>
        <authorList>
            <person name="Hori K."/>
            <person name="Maruyama F."/>
            <person name="Fujisawa T."/>
            <person name="Togashi T."/>
            <person name="Yamamoto N."/>
            <person name="Seo M."/>
            <person name="Sato S."/>
            <person name="Yamada T."/>
            <person name="Mori H."/>
            <person name="Tajima N."/>
            <person name="Moriyama T."/>
            <person name="Ikeuchi M."/>
            <person name="Watanabe M."/>
            <person name="Wada H."/>
            <person name="Kobayashi K."/>
            <person name="Saito M."/>
            <person name="Masuda T."/>
            <person name="Sasaki-Sekimoto Y."/>
            <person name="Mashiguchi K."/>
            <person name="Awai K."/>
            <person name="Shimojima M."/>
            <person name="Masuda S."/>
            <person name="Iwai M."/>
            <person name="Nobusawa T."/>
            <person name="Narise T."/>
            <person name="Kondo S."/>
            <person name="Saito H."/>
            <person name="Sato R."/>
            <person name="Murakawa M."/>
            <person name="Ihara Y."/>
            <person name="Oshima-Yamada Y."/>
            <person name="Ohtaka K."/>
            <person name="Satoh M."/>
            <person name="Sonobe K."/>
            <person name="Ishii M."/>
            <person name="Ohtani R."/>
            <person name="Kanamori-Sato M."/>
            <person name="Honoki R."/>
            <person name="Miyazaki D."/>
            <person name="Mochizuki H."/>
            <person name="Umetsu J."/>
            <person name="Higashi K."/>
            <person name="Shibata D."/>
            <person name="Kamiya Y."/>
            <person name="Sato N."/>
            <person name="Nakamura Y."/>
            <person name="Tabata S."/>
            <person name="Ida S."/>
            <person name="Kurokawa K."/>
            <person name="Ohta H."/>
        </authorList>
    </citation>
    <scope>NUCLEOTIDE SEQUENCE [LARGE SCALE GENOMIC DNA]</scope>
    <source>
        <strain evidence="1 2">NIES-2285</strain>
    </source>
</reference>
<dbReference type="AlphaFoldDB" id="A0A1Y1IKU8"/>
<dbReference type="OrthoDB" id="5945181at2759"/>
<accession>A0A1Y1IKU8</accession>
<keyword evidence="2" id="KW-1185">Reference proteome</keyword>
<organism evidence="1 2">
    <name type="scientific">Klebsormidium nitens</name>
    <name type="common">Green alga</name>
    <name type="synonym">Ulothrix nitens</name>
    <dbReference type="NCBI Taxonomy" id="105231"/>
    <lineage>
        <taxon>Eukaryota</taxon>
        <taxon>Viridiplantae</taxon>
        <taxon>Streptophyta</taxon>
        <taxon>Klebsormidiophyceae</taxon>
        <taxon>Klebsormidiales</taxon>
        <taxon>Klebsormidiaceae</taxon>
        <taxon>Klebsormidium</taxon>
    </lineage>
</organism>
<dbReference type="EMBL" id="DF237402">
    <property type="protein sequence ID" value="GAQ88708.1"/>
    <property type="molecule type" value="Genomic_DNA"/>
</dbReference>
<gene>
    <name evidence="1" type="ORF">KFL_004530130</name>
</gene>
<protein>
    <submittedName>
        <fullName evidence="1">Uncharacterized protein</fullName>
    </submittedName>
</protein>
<evidence type="ECO:0000313" key="2">
    <source>
        <dbReference type="Proteomes" id="UP000054558"/>
    </source>
</evidence>
<name>A0A1Y1IKU8_KLENI</name>